<dbReference type="Proteomes" id="UP001168528">
    <property type="component" value="Unassembled WGS sequence"/>
</dbReference>
<dbReference type="Gene3D" id="2.60.200.40">
    <property type="match status" value="1"/>
</dbReference>
<evidence type="ECO:0000313" key="6">
    <source>
        <dbReference type="EMBL" id="MDO1446366.1"/>
    </source>
</evidence>
<dbReference type="EMBL" id="JAUKPO010000004">
    <property type="protein sequence ID" value="MDO1446366.1"/>
    <property type="molecule type" value="Genomic_DNA"/>
</dbReference>
<dbReference type="InterPro" id="IPR050187">
    <property type="entry name" value="Lipid_Phosphate_FormReg"/>
</dbReference>
<feature type="domain" description="DAGKc" evidence="5">
    <location>
        <begin position="1"/>
        <end position="122"/>
    </location>
</feature>
<dbReference type="PANTHER" id="PTHR12358:SF54">
    <property type="entry name" value="SPHINGOSINE KINASE RELATED PROTEIN"/>
    <property type="match status" value="1"/>
</dbReference>
<gene>
    <name evidence="6" type="ORF">Q0590_08900</name>
</gene>
<evidence type="ECO:0000313" key="7">
    <source>
        <dbReference type="Proteomes" id="UP001168528"/>
    </source>
</evidence>
<proteinExistence type="predicted"/>
<dbReference type="InterPro" id="IPR017438">
    <property type="entry name" value="ATP-NAD_kinase_N"/>
</dbReference>
<keyword evidence="2" id="KW-0547">Nucleotide-binding</keyword>
<evidence type="ECO:0000256" key="2">
    <source>
        <dbReference type="ARBA" id="ARBA00022741"/>
    </source>
</evidence>
<dbReference type="RefSeq" id="WP_302037172.1">
    <property type="nucleotide sequence ID" value="NZ_JAUKPO010000004.1"/>
</dbReference>
<accession>A0ABT8R3W1</accession>
<evidence type="ECO:0000256" key="4">
    <source>
        <dbReference type="ARBA" id="ARBA00022840"/>
    </source>
</evidence>
<dbReference type="Pfam" id="PF00781">
    <property type="entry name" value="DAGK_cat"/>
    <property type="match status" value="1"/>
</dbReference>
<organism evidence="6 7">
    <name type="scientific">Rhodocytophaga aerolata</name>
    <dbReference type="NCBI Taxonomy" id="455078"/>
    <lineage>
        <taxon>Bacteria</taxon>
        <taxon>Pseudomonadati</taxon>
        <taxon>Bacteroidota</taxon>
        <taxon>Cytophagia</taxon>
        <taxon>Cytophagales</taxon>
        <taxon>Rhodocytophagaceae</taxon>
        <taxon>Rhodocytophaga</taxon>
    </lineage>
</organism>
<dbReference type="PROSITE" id="PS50146">
    <property type="entry name" value="DAGK"/>
    <property type="match status" value="1"/>
</dbReference>
<comment type="caution">
    <text evidence="6">The sequence shown here is derived from an EMBL/GenBank/DDBJ whole genome shotgun (WGS) entry which is preliminary data.</text>
</comment>
<evidence type="ECO:0000259" key="5">
    <source>
        <dbReference type="PROSITE" id="PS50146"/>
    </source>
</evidence>
<protein>
    <submittedName>
        <fullName evidence="6">Diacylglycerol kinase family protein</fullName>
    </submittedName>
</protein>
<dbReference type="InterPro" id="IPR001206">
    <property type="entry name" value="Diacylglycerol_kinase_cat_dom"/>
</dbReference>
<keyword evidence="1" id="KW-0808">Transferase</keyword>
<evidence type="ECO:0000256" key="1">
    <source>
        <dbReference type="ARBA" id="ARBA00022679"/>
    </source>
</evidence>
<keyword evidence="7" id="KW-1185">Reference proteome</keyword>
<evidence type="ECO:0000256" key="3">
    <source>
        <dbReference type="ARBA" id="ARBA00022777"/>
    </source>
</evidence>
<dbReference type="GO" id="GO:0016301">
    <property type="term" value="F:kinase activity"/>
    <property type="evidence" value="ECO:0007669"/>
    <property type="project" value="UniProtKB-KW"/>
</dbReference>
<keyword evidence="3 6" id="KW-0418">Kinase</keyword>
<keyword evidence="4" id="KW-0067">ATP-binding</keyword>
<dbReference type="Gene3D" id="3.40.50.10330">
    <property type="entry name" value="Probable inorganic polyphosphate/atp-NAD kinase, domain 1"/>
    <property type="match status" value="1"/>
</dbReference>
<dbReference type="SUPFAM" id="SSF111331">
    <property type="entry name" value="NAD kinase/diacylglycerol kinase-like"/>
    <property type="match status" value="1"/>
</dbReference>
<reference evidence="6" key="1">
    <citation type="submission" date="2023-07" db="EMBL/GenBank/DDBJ databases">
        <title>The genome sequence of Rhodocytophaga aerolata KACC 12507.</title>
        <authorList>
            <person name="Zhang X."/>
        </authorList>
    </citation>
    <scope>NUCLEOTIDE SEQUENCE</scope>
    <source>
        <strain evidence="6">KACC 12507</strain>
    </source>
</reference>
<name>A0ABT8R3W1_9BACT</name>
<sequence>MGKVVTLLHNPGAGFEKFSSEELQGYLQKAGFTVKIPAENEELAQTLKEPGEMVVIGGGDGTVGKVAKHLVGRNIPIGLLPLGTANNIATSLGIKGEPKDIIEGWNLSRLKPFDVGLMKGKDGDQYFIESVGFGMFPRLIRQREQDDKDHPSREAELKDALEHQKEIVGVYNPHFCKIRLDEKEISGNYLLLEVMNIRFAGPNMELSPHTETADGVLDIVLVEEKDRIKFAQFLENSLQGLVQYEGLPVKRAKHISIEWNSIHYHIDDTAKEAKAPIRMDISIIPHGLHFLC</sequence>
<dbReference type="InterPro" id="IPR016064">
    <property type="entry name" value="NAD/diacylglycerol_kinase_sf"/>
</dbReference>
<dbReference type="Pfam" id="PF19279">
    <property type="entry name" value="YegS_C"/>
    <property type="match status" value="1"/>
</dbReference>
<dbReference type="InterPro" id="IPR045540">
    <property type="entry name" value="YegS/DAGK_C"/>
</dbReference>
<dbReference type="SMART" id="SM00046">
    <property type="entry name" value="DAGKc"/>
    <property type="match status" value="1"/>
</dbReference>
<dbReference type="PANTHER" id="PTHR12358">
    <property type="entry name" value="SPHINGOSINE KINASE"/>
    <property type="match status" value="1"/>
</dbReference>